<accession>K0SZ36</accession>
<gene>
    <name evidence="1" type="ORF">THAOC_06899</name>
</gene>
<dbReference type="EMBL" id="AGNL01006981">
    <property type="protein sequence ID" value="EJK71638.1"/>
    <property type="molecule type" value="Genomic_DNA"/>
</dbReference>
<comment type="caution">
    <text evidence="1">The sequence shown here is derived from an EMBL/GenBank/DDBJ whole genome shotgun (WGS) entry which is preliminary data.</text>
</comment>
<organism evidence="1 2">
    <name type="scientific">Thalassiosira oceanica</name>
    <name type="common">Marine diatom</name>
    <dbReference type="NCBI Taxonomy" id="159749"/>
    <lineage>
        <taxon>Eukaryota</taxon>
        <taxon>Sar</taxon>
        <taxon>Stramenopiles</taxon>
        <taxon>Ochrophyta</taxon>
        <taxon>Bacillariophyta</taxon>
        <taxon>Coscinodiscophyceae</taxon>
        <taxon>Thalassiosirophycidae</taxon>
        <taxon>Thalassiosirales</taxon>
        <taxon>Thalassiosiraceae</taxon>
        <taxon>Thalassiosira</taxon>
    </lineage>
</organism>
<reference evidence="1 2" key="1">
    <citation type="journal article" date="2012" name="Genome Biol.">
        <title>Genome and low-iron response of an oceanic diatom adapted to chronic iron limitation.</title>
        <authorList>
            <person name="Lommer M."/>
            <person name="Specht M."/>
            <person name="Roy A.S."/>
            <person name="Kraemer L."/>
            <person name="Andreson R."/>
            <person name="Gutowska M.A."/>
            <person name="Wolf J."/>
            <person name="Bergner S.V."/>
            <person name="Schilhabel M.B."/>
            <person name="Klostermeier U.C."/>
            <person name="Beiko R.G."/>
            <person name="Rosenstiel P."/>
            <person name="Hippler M."/>
            <person name="Laroche J."/>
        </authorList>
    </citation>
    <scope>NUCLEOTIDE SEQUENCE [LARGE SCALE GENOMIC DNA]</scope>
    <source>
        <strain evidence="1 2">CCMP1005</strain>
    </source>
</reference>
<proteinExistence type="predicted"/>
<dbReference type="eggNOG" id="ENOG502SZM3">
    <property type="taxonomic scope" value="Eukaryota"/>
</dbReference>
<dbReference type="OMA" id="WEDETKC"/>
<evidence type="ECO:0008006" key="3">
    <source>
        <dbReference type="Google" id="ProtNLM"/>
    </source>
</evidence>
<evidence type="ECO:0000313" key="1">
    <source>
        <dbReference type="EMBL" id="EJK71638.1"/>
    </source>
</evidence>
<name>K0SZ36_THAOC</name>
<evidence type="ECO:0000313" key="2">
    <source>
        <dbReference type="Proteomes" id="UP000266841"/>
    </source>
</evidence>
<keyword evidence="2" id="KW-1185">Reference proteome</keyword>
<protein>
    <recommendedName>
        <fullName evidence="3">Elongator complex protein 5</fullName>
    </recommendedName>
</protein>
<dbReference type="Proteomes" id="UP000266841">
    <property type="component" value="Unassembled WGS sequence"/>
</dbReference>
<dbReference type="AlphaFoldDB" id="K0SZ36"/>
<dbReference type="OrthoDB" id="45824at2759"/>
<sequence>MAGKRSGTSGVILVQHSMPTPRQFAMESSTGSDGQSALGAIASEAIGRVPRLGYGAPGYFVRDQAFVDLCHRCDGSVVFVSSCGQKRYLSPGSTSDLCPGSIRAADRSEQALDMFRRNGATVDLASNPFGWEEDAQDENDGSVVCSRIDKLQSVANAIRRAAITSRGRNENRSIEESTSQPIPVILDSLTPLLNHHGVEKVALLLESLGLSTDDHDVLSPIIAPVLYESIRPSGHRRLEDLADAMVELHLRPSTEDYHKDTNEVVTGTLEMIRRGGGKNGLGGKLIHDHLPISIHHYRCRSNGHKKALYWILDCHKDKEEAVVEVEETLDNQHVGVLGVRADDAKTPSRPRIFLEDNDPEYVDFDEEDDLDDDLDL</sequence>